<keyword evidence="2" id="KW-0548">Nucleotidyltransferase</keyword>
<dbReference type="EMBL" id="CP020472">
    <property type="protein sequence ID" value="ARD22177.1"/>
    <property type="molecule type" value="Genomic_DNA"/>
</dbReference>
<evidence type="ECO:0000256" key="2">
    <source>
        <dbReference type="ARBA" id="ARBA00022695"/>
    </source>
</evidence>
<reference evidence="4 5" key="1">
    <citation type="submission" date="2017-03" db="EMBL/GenBank/DDBJ databases">
        <title>Genome sequencing of Shewanella japonica KCTC 22435.</title>
        <authorList>
            <person name="Kim K.M."/>
        </authorList>
    </citation>
    <scope>NUCLEOTIDE SEQUENCE [LARGE SCALE GENOMIC DNA]</scope>
    <source>
        <strain evidence="4 5">KCTC 22435</strain>
    </source>
</reference>
<evidence type="ECO:0000313" key="5">
    <source>
        <dbReference type="Proteomes" id="UP000191820"/>
    </source>
</evidence>
<keyword evidence="5" id="KW-1185">Reference proteome</keyword>
<dbReference type="Gene3D" id="3.40.50.620">
    <property type="entry name" value="HUPs"/>
    <property type="match status" value="1"/>
</dbReference>
<evidence type="ECO:0000256" key="1">
    <source>
        <dbReference type="ARBA" id="ARBA00022679"/>
    </source>
</evidence>
<gene>
    <name evidence="4" type="ORF">SJ2017_1873</name>
</gene>
<dbReference type="SUPFAM" id="SSF52374">
    <property type="entry name" value="Nucleotidylyl transferase"/>
    <property type="match status" value="1"/>
</dbReference>
<evidence type="ECO:0000313" key="4">
    <source>
        <dbReference type="EMBL" id="ARD22177.1"/>
    </source>
</evidence>
<dbReference type="Proteomes" id="UP000191820">
    <property type="component" value="Chromosome"/>
</dbReference>
<organism evidence="4 5">
    <name type="scientific">Shewanella japonica</name>
    <dbReference type="NCBI Taxonomy" id="93973"/>
    <lineage>
        <taxon>Bacteria</taxon>
        <taxon>Pseudomonadati</taxon>
        <taxon>Pseudomonadota</taxon>
        <taxon>Gammaproteobacteria</taxon>
        <taxon>Alteromonadales</taxon>
        <taxon>Shewanellaceae</taxon>
        <taxon>Shewanella</taxon>
    </lineage>
</organism>
<protein>
    <recommendedName>
        <fullName evidence="3">Cytidyltransferase-like domain-containing protein</fullName>
    </recommendedName>
</protein>
<dbReference type="InterPro" id="IPR014729">
    <property type="entry name" value="Rossmann-like_a/b/a_fold"/>
</dbReference>
<dbReference type="Pfam" id="PF01467">
    <property type="entry name" value="CTP_transf_like"/>
    <property type="match status" value="1"/>
</dbReference>
<sequence>MKKVYTSGVFDLFHVGHVSVLNKAKEFGDYLIVGVHSDEDVESYKRTPIISCEQRCEIIRNMKCVDEVIVAPLTPNIDASFYELNKIDIHVAGDNMQHMYELPHKMGIMRYVTRSPKTDSSSIINKLNKIDKVDKVNKINVA</sequence>
<dbReference type="PANTHER" id="PTHR43793:SF1">
    <property type="entry name" value="FAD SYNTHASE"/>
    <property type="match status" value="1"/>
</dbReference>
<dbReference type="InterPro" id="IPR004821">
    <property type="entry name" value="Cyt_trans-like"/>
</dbReference>
<proteinExistence type="predicted"/>
<feature type="domain" description="Cytidyltransferase-like" evidence="3">
    <location>
        <begin position="6"/>
        <end position="96"/>
    </location>
</feature>
<accession>A0ABN4YGF6</accession>
<name>A0ABN4YGF6_9GAMM</name>
<dbReference type="RefSeq" id="WP_080915601.1">
    <property type="nucleotide sequence ID" value="NZ_CP020472.1"/>
</dbReference>
<evidence type="ECO:0000259" key="3">
    <source>
        <dbReference type="Pfam" id="PF01467"/>
    </source>
</evidence>
<dbReference type="InterPro" id="IPR050385">
    <property type="entry name" value="Archaeal_FAD_synthase"/>
</dbReference>
<dbReference type="PANTHER" id="PTHR43793">
    <property type="entry name" value="FAD SYNTHASE"/>
    <property type="match status" value="1"/>
</dbReference>
<keyword evidence="1" id="KW-0808">Transferase</keyword>
<dbReference type="NCBIfam" id="TIGR00125">
    <property type="entry name" value="cyt_tran_rel"/>
    <property type="match status" value="1"/>
</dbReference>